<feature type="compositionally biased region" description="Basic and acidic residues" evidence="1">
    <location>
        <begin position="43"/>
        <end position="62"/>
    </location>
</feature>
<sequence>MIAAATEKASDGNNSSDGSCKQWPRGRRRIQMCPLVVLSLDSGRSDTRKQQQGRELRTKAKPSDSSIGDRGSVSSVRRRQRQRQSVDGRGNDSARVYGSRSWEVGGEGTGGEGWVLVGGAPRLVLGERPGGASLKHVAWRIYEALGPRLASPEHLGGRTGTYLNPYFYHPSSK</sequence>
<evidence type="ECO:0000313" key="2">
    <source>
        <dbReference type="EMBL" id="RZR71757.1"/>
    </source>
</evidence>
<feature type="region of interest" description="Disordered" evidence="1">
    <location>
        <begin position="1"/>
        <end position="26"/>
    </location>
</feature>
<feature type="region of interest" description="Disordered" evidence="1">
    <location>
        <begin position="40"/>
        <end position="104"/>
    </location>
</feature>
<dbReference type="EMBL" id="KV875579">
    <property type="protein sequence ID" value="RZR71757.1"/>
    <property type="molecule type" value="Genomic_DNA"/>
</dbReference>
<proteinExistence type="predicted"/>
<evidence type="ECO:0000256" key="1">
    <source>
        <dbReference type="SAM" id="MobiDB-lite"/>
    </source>
</evidence>
<reference evidence="2" key="1">
    <citation type="journal article" date="2018" name="Data Brief">
        <title>Genome sequence data from 17 accessions of Ensete ventricosum, a staple food crop for millions in Ethiopia.</title>
        <authorList>
            <person name="Yemataw Z."/>
            <person name="Muzemil S."/>
            <person name="Ambachew D."/>
            <person name="Tripathi L."/>
            <person name="Tesfaye K."/>
            <person name="Chala A."/>
            <person name="Farbos A."/>
            <person name="O'Neill P."/>
            <person name="Moore K."/>
            <person name="Grant M."/>
            <person name="Studholme D.J."/>
        </authorList>
    </citation>
    <scope>NUCLEOTIDE SEQUENCE [LARGE SCALE GENOMIC DNA]</scope>
    <source>
        <tissue evidence="2">Leaf</tissue>
    </source>
</reference>
<accession>A0A444FFT1</accession>
<feature type="compositionally biased region" description="Low complexity" evidence="1">
    <location>
        <begin position="63"/>
        <end position="75"/>
    </location>
</feature>
<dbReference type="Proteomes" id="UP000290560">
    <property type="component" value="Unassembled WGS sequence"/>
</dbReference>
<organism evidence="2">
    <name type="scientific">Ensete ventricosum</name>
    <name type="common">Abyssinian banana</name>
    <name type="synonym">Musa ensete</name>
    <dbReference type="NCBI Taxonomy" id="4639"/>
    <lineage>
        <taxon>Eukaryota</taxon>
        <taxon>Viridiplantae</taxon>
        <taxon>Streptophyta</taxon>
        <taxon>Embryophyta</taxon>
        <taxon>Tracheophyta</taxon>
        <taxon>Spermatophyta</taxon>
        <taxon>Magnoliopsida</taxon>
        <taxon>Liliopsida</taxon>
        <taxon>Zingiberales</taxon>
        <taxon>Musaceae</taxon>
        <taxon>Ensete</taxon>
    </lineage>
</organism>
<protein>
    <submittedName>
        <fullName evidence="2">Uncharacterized protein</fullName>
    </submittedName>
</protein>
<name>A0A444FFT1_ENSVE</name>
<dbReference type="AlphaFoldDB" id="A0A444FFT1"/>
<gene>
    <name evidence="2" type="ORF">BHM03_00007081</name>
</gene>